<dbReference type="OrthoDB" id="3364670at2759"/>
<comment type="caution">
    <text evidence="1">The sequence shown here is derived from an EMBL/GenBank/DDBJ whole genome shotgun (WGS) entry which is preliminary data.</text>
</comment>
<dbReference type="EMBL" id="JABBWD010000067">
    <property type="protein sequence ID" value="KAG1770143.1"/>
    <property type="molecule type" value="Genomic_DNA"/>
</dbReference>
<dbReference type="AlphaFoldDB" id="A0A9P6ZKX6"/>
<evidence type="ECO:0000313" key="1">
    <source>
        <dbReference type="EMBL" id="KAG1770143.1"/>
    </source>
</evidence>
<accession>A0A9P6ZKX6</accession>
<sequence>MRVPISVLDGCGDSFLAADEKRKKASTQFFADTGVMAMLCRHDCVLWLANMTSAGEKQHYALALIKKLFGNLPTDMTIGLFCLKYQLLNDAVLCRITFVISVFHAYGHQWACQIIYHPRKCAGFGLSDGEGCECL</sequence>
<dbReference type="InterPro" id="IPR040521">
    <property type="entry name" value="KDZ"/>
</dbReference>
<keyword evidence="2" id="KW-1185">Reference proteome</keyword>
<gene>
    <name evidence="1" type="ORF">EV702DRAFT_1181663</name>
</gene>
<evidence type="ECO:0000313" key="2">
    <source>
        <dbReference type="Proteomes" id="UP000714275"/>
    </source>
</evidence>
<organism evidence="1 2">
    <name type="scientific">Suillus placidus</name>
    <dbReference type="NCBI Taxonomy" id="48579"/>
    <lineage>
        <taxon>Eukaryota</taxon>
        <taxon>Fungi</taxon>
        <taxon>Dikarya</taxon>
        <taxon>Basidiomycota</taxon>
        <taxon>Agaricomycotina</taxon>
        <taxon>Agaricomycetes</taxon>
        <taxon>Agaricomycetidae</taxon>
        <taxon>Boletales</taxon>
        <taxon>Suillineae</taxon>
        <taxon>Suillaceae</taxon>
        <taxon>Suillus</taxon>
    </lineage>
</organism>
<dbReference type="PANTHER" id="PTHR33096">
    <property type="entry name" value="CXC2 DOMAIN-CONTAINING PROTEIN"/>
    <property type="match status" value="1"/>
</dbReference>
<protein>
    <submittedName>
        <fullName evidence="1">Uncharacterized protein</fullName>
    </submittedName>
</protein>
<proteinExistence type="predicted"/>
<dbReference type="Proteomes" id="UP000714275">
    <property type="component" value="Unassembled WGS sequence"/>
</dbReference>
<dbReference type="Pfam" id="PF18758">
    <property type="entry name" value="KDZ"/>
    <property type="match status" value="1"/>
</dbReference>
<name>A0A9P6ZKX6_9AGAM</name>
<dbReference type="PANTHER" id="PTHR33096:SF1">
    <property type="entry name" value="CXC1-LIKE CYSTEINE CLUSTER ASSOCIATED WITH KDZ TRANSPOSASES DOMAIN-CONTAINING PROTEIN"/>
    <property type="match status" value="1"/>
</dbReference>
<reference evidence="1" key="1">
    <citation type="journal article" date="2020" name="New Phytol.">
        <title>Comparative genomics reveals dynamic genome evolution in host specialist ectomycorrhizal fungi.</title>
        <authorList>
            <person name="Lofgren L.A."/>
            <person name="Nguyen N.H."/>
            <person name="Vilgalys R."/>
            <person name="Ruytinx J."/>
            <person name="Liao H.L."/>
            <person name="Branco S."/>
            <person name="Kuo A."/>
            <person name="LaButti K."/>
            <person name="Lipzen A."/>
            <person name="Andreopoulos W."/>
            <person name="Pangilinan J."/>
            <person name="Riley R."/>
            <person name="Hundley H."/>
            <person name="Na H."/>
            <person name="Barry K."/>
            <person name="Grigoriev I.V."/>
            <person name="Stajich J.E."/>
            <person name="Kennedy P.G."/>
        </authorList>
    </citation>
    <scope>NUCLEOTIDE SEQUENCE</scope>
    <source>
        <strain evidence="1">DOB743</strain>
    </source>
</reference>